<dbReference type="Gene3D" id="3.40.50.2300">
    <property type="match status" value="1"/>
</dbReference>
<name>A0AAW1QJT0_9CHLO</name>
<comment type="caution">
    <text evidence="2">The sequence shown here is derived from an EMBL/GenBank/DDBJ whole genome shotgun (WGS) entry which is preliminary data.</text>
</comment>
<accession>A0AAW1QJT0</accession>
<dbReference type="EMBL" id="JALJOS010000036">
    <property type="protein sequence ID" value="KAK9821686.1"/>
    <property type="molecule type" value="Genomic_DNA"/>
</dbReference>
<dbReference type="Pfam" id="PF01451">
    <property type="entry name" value="LMWPc"/>
    <property type="match status" value="1"/>
</dbReference>
<proteinExistence type="predicted"/>
<dbReference type="SUPFAM" id="SSF52788">
    <property type="entry name" value="Phosphotyrosine protein phosphatases I"/>
    <property type="match status" value="1"/>
</dbReference>
<dbReference type="Proteomes" id="UP001438707">
    <property type="component" value="Unassembled WGS sequence"/>
</dbReference>
<dbReference type="AlphaFoldDB" id="A0AAW1QJT0"/>
<evidence type="ECO:0000313" key="2">
    <source>
        <dbReference type="EMBL" id="KAK9821686.1"/>
    </source>
</evidence>
<feature type="domain" description="Phosphotyrosine protein phosphatase I" evidence="1">
    <location>
        <begin position="96"/>
        <end position="216"/>
    </location>
</feature>
<protein>
    <recommendedName>
        <fullName evidence="1">Phosphotyrosine protein phosphatase I domain-containing protein</fullName>
    </recommendedName>
</protein>
<sequence length="297" mass="32589">MQLNFPATKGHTPAGPASLTTRAETFVSCQSLAKRRRLDPRCVRPTFCSSTQEPAPNGSSFSDSTAAKVLARYGRSQQALKRGLPPVDWHRYHLQILFVDRTDTVRARMAAGLLEKVAEWNGLGRALYPQSCGISVPEQDAVDPSTSMTLMTQAGHLGIRTKIFAAPRERLVREDLDRFDVVVAVDADIREGVLQMAGPEHLQYYSRKVAVLTDFSKYCGPDLLREGGTAILAPFFRSRIAADVEEACAAQGISRPSLQQGPDGWNHMVQTIVVACAGLTQYCSDSWPPDLPDFDPV</sequence>
<keyword evidence="3" id="KW-1185">Reference proteome</keyword>
<dbReference type="InterPro" id="IPR036196">
    <property type="entry name" value="Ptyr_pPase_sf"/>
</dbReference>
<evidence type="ECO:0000259" key="1">
    <source>
        <dbReference type="Pfam" id="PF01451"/>
    </source>
</evidence>
<organism evidence="2 3">
    <name type="scientific">Apatococcus lobatus</name>
    <dbReference type="NCBI Taxonomy" id="904363"/>
    <lineage>
        <taxon>Eukaryota</taxon>
        <taxon>Viridiplantae</taxon>
        <taxon>Chlorophyta</taxon>
        <taxon>core chlorophytes</taxon>
        <taxon>Trebouxiophyceae</taxon>
        <taxon>Chlorellales</taxon>
        <taxon>Chlorellaceae</taxon>
        <taxon>Apatococcus</taxon>
    </lineage>
</organism>
<dbReference type="InterPro" id="IPR023485">
    <property type="entry name" value="Ptyr_pPase"/>
</dbReference>
<gene>
    <name evidence="2" type="ORF">WJX74_008158</name>
</gene>
<reference evidence="2 3" key="1">
    <citation type="journal article" date="2024" name="Nat. Commun.">
        <title>Phylogenomics reveals the evolutionary origins of lichenization in chlorophyte algae.</title>
        <authorList>
            <person name="Puginier C."/>
            <person name="Libourel C."/>
            <person name="Otte J."/>
            <person name="Skaloud P."/>
            <person name="Haon M."/>
            <person name="Grisel S."/>
            <person name="Petersen M."/>
            <person name="Berrin J.G."/>
            <person name="Delaux P.M."/>
            <person name="Dal Grande F."/>
            <person name="Keller J."/>
        </authorList>
    </citation>
    <scope>NUCLEOTIDE SEQUENCE [LARGE SCALE GENOMIC DNA]</scope>
    <source>
        <strain evidence="2 3">SAG 2145</strain>
    </source>
</reference>
<evidence type="ECO:0000313" key="3">
    <source>
        <dbReference type="Proteomes" id="UP001438707"/>
    </source>
</evidence>